<dbReference type="InterPro" id="IPR002469">
    <property type="entry name" value="Peptidase_S9B_N"/>
</dbReference>
<feature type="domain" description="Dipeptidylpeptidase IV N-terminal" evidence="3">
    <location>
        <begin position="150"/>
        <end position="393"/>
    </location>
</feature>
<dbReference type="Gene3D" id="3.40.50.1820">
    <property type="entry name" value="alpha/beta hydrolase"/>
    <property type="match status" value="1"/>
</dbReference>
<proteinExistence type="predicted"/>
<organism evidence="4 5">
    <name type="scientific">Actinomycetospora termitidis</name>
    <dbReference type="NCBI Taxonomy" id="3053470"/>
    <lineage>
        <taxon>Bacteria</taxon>
        <taxon>Bacillati</taxon>
        <taxon>Actinomycetota</taxon>
        <taxon>Actinomycetes</taxon>
        <taxon>Pseudonocardiales</taxon>
        <taxon>Pseudonocardiaceae</taxon>
        <taxon>Actinomycetospora</taxon>
    </lineage>
</organism>
<accession>A0ABT7MHT6</accession>
<dbReference type="PANTHER" id="PTHR11731">
    <property type="entry name" value="PROTEASE FAMILY S9B,C DIPEPTIDYL-PEPTIDASE IV-RELATED"/>
    <property type="match status" value="1"/>
</dbReference>
<keyword evidence="5" id="KW-1185">Reference proteome</keyword>
<dbReference type="RefSeq" id="WP_286056827.1">
    <property type="nucleotide sequence ID" value="NZ_JASVWF010000010.1"/>
</dbReference>
<evidence type="ECO:0000259" key="3">
    <source>
        <dbReference type="Pfam" id="PF00930"/>
    </source>
</evidence>
<gene>
    <name evidence="4" type="ORF">QRT03_29895</name>
</gene>
<protein>
    <submittedName>
        <fullName evidence="4">Prolyl oligopeptidase family serine peptidase</fullName>
    </submittedName>
</protein>
<dbReference type="SUPFAM" id="SSF82171">
    <property type="entry name" value="DPP6 N-terminal domain-like"/>
    <property type="match status" value="1"/>
</dbReference>
<dbReference type="Pfam" id="PF00326">
    <property type="entry name" value="Peptidase_S9"/>
    <property type="match status" value="1"/>
</dbReference>
<dbReference type="InterPro" id="IPR001375">
    <property type="entry name" value="Peptidase_S9_cat"/>
</dbReference>
<comment type="caution">
    <text evidence="4">The sequence shown here is derived from an EMBL/GenBank/DDBJ whole genome shotgun (WGS) entry which is preliminary data.</text>
</comment>
<evidence type="ECO:0000313" key="5">
    <source>
        <dbReference type="Proteomes" id="UP001231924"/>
    </source>
</evidence>
<dbReference type="Pfam" id="PF00930">
    <property type="entry name" value="DPPIV_N"/>
    <property type="match status" value="1"/>
</dbReference>
<dbReference type="EMBL" id="JASVWF010000010">
    <property type="protein sequence ID" value="MDL5160216.1"/>
    <property type="molecule type" value="Genomic_DNA"/>
</dbReference>
<dbReference type="InterPro" id="IPR029058">
    <property type="entry name" value="AB_hydrolase_fold"/>
</dbReference>
<evidence type="ECO:0000259" key="2">
    <source>
        <dbReference type="Pfam" id="PF00326"/>
    </source>
</evidence>
<sequence>MAARVGTPDSSPRDQAAGPPPHSGPGFGGSFPRRQAATRRFTLGAPRSVTIAPDGSRVVFLRSRGGDDPVTCLWVLDLATGEEHLLVDPLALDVPGEDDLPPEERARRERVREQSGGVVDYATDRAVDTATFVLSGRAFTVRLLPGSTPQPLPVEGPVVDPRLSPAGDAVAFVRAGALHVLVNGVERTLAAPEAEHVTYGLADFVAAEEMNRYRGFWWAPDGSALAVARVDDSAVTRWHIADPANPDREPTVTAYPAAGTTNATVTLHLLGLEGSRSDVDQPDEYLADVHWDTHELLLTTSTRDQRTVTLRRVDPSSGTSSVVRTDTDPAWVDLVPGIPAHLDDGSLVWCADVEDARRLVVDGSVVTGPEWQVRGVAGVDGGTVLFTASRAGVPTSSVLAMWSRDAGVSVVSAERGVASGRLAGGVLVVSQSSLEHDGSVTTVRGDGGSTVIRSFAEAPDLEPRVHLFAAGERGLATAVLLPRHHIPGSERLPVLLDPYGGPHSQRVLEARGAFLTSQWFADQGFAVVVADGRGTPGRGPSFERAVDGDLAAPVLEDQLAALEAAAREVEDLDLSRVAIRGWSFGGYLAALAVLRRPDAVHAAIAGAPVTDWALYDTHYTERYLGTPQDRPDAYERSSILDDAARPATDEAPNRPLLLIHGLADDNVVAAHSLRMSSALLAAGRPHRVLPLSGVTHMTPQEVVAENLLRLQVAFLEESLGVRP</sequence>
<dbReference type="Gene3D" id="2.140.10.30">
    <property type="entry name" value="Dipeptidylpeptidase IV, N-terminal domain"/>
    <property type="match status" value="1"/>
</dbReference>
<dbReference type="InterPro" id="IPR050278">
    <property type="entry name" value="Serine_Prot_S9B/DPPIV"/>
</dbReference>
<evidence type="ECO:0000256" key="1">
    <source>
        <dbReference type="SAM" id="MobiDB-lite"/>
    </source>
</evidence>
<dbReference type="Proteomes" id="UP001231924">
    <property type="component" value="Unassembled WGS sequence"/>
</dbReference>
<dbReference type="SUPFAM" id="SSF53474">
    <property type="entry name" value="alpha/beta-Hydrolases"/>
    <property type="match status" value="1"/>
</dbReference>
<name>A0ABT7MHT6_9PSEU</name>
<dbReference type="PANTHER" id="PTHR11731:SF193">
    <property type="entry name" value="DIPEPTIDYL PEPTIDASE 9"/>
    <property type="match status" value="1"/>
</dbReference>
<feature type="region of interest" description="Disordered" evidence="1">
    <location>
        <begin position="1"/>
        <end position="33"/>
    </location>
</feature>
<evidence type="ECO:0000313" key="4">
    <source>
        <dbReference type="EMBL" id="MDL5160216.1"/>
    </source>
</evidence>
<feature type="domain" description="Peptidase S9 prolyl oligopeptidase catalytic" evidence="2">
    <location>
        <begin position="516"/>
        <end position="720"/>
    </location>
</feature>
<reference evidence="4 5" key="1">
    <citation type="submission" date="2023-06" db="EMBL/GenBank/DDBJ databases">
        <title>Actinomycetospora Odt1-22.</title>
        <authorList>
            <person name="Supong K."/>
        </authorList>
    </citation>
    <scope>NUCLEOTIDE SEQUENCE [LARGE SCALE GENOMIC DNA]</scope>
    <source>
        <strain evidence="4 5">Odt1-22</strain>
    </source>
</reference>